<evidence type="ECO:0008006" key="4">
    <source>
        <dbReference type="Google" id="ProtNLM"/>
    </source>
</evidence>
<proteinExistence type="predicted"/>
<comment type="caution">
    <text evidence="2">The sequence shown here is derived from an EMBL/GenBank/DDBJ whole genome shotgun (WGS) entry which is preliminary data.</text>
</comment>
<feature type="transmembrane region" description="Helical" evidence="1">
    <location>
        <begin position="12"/>
        <end position="30"/>
    </location>
</feature>
<keyword evidence="1" id="KW-0812">Transmembrane</keyword>
<name>A0A8J6Y9J4_9BACT</name>
<feature type="transmembrane region" description="Helical" evidence="1">
    <location>
        <begin position="36"/>
        <end position="62"/>
    </location>
</feature>
<protein>
    <recommendedName>
        <fullName evidence="4">DUF3311 domain-containing protein</fullName>
    </recommendedName>
</protein>
<evidence type="ECO:0000256" key="1">
    <source>
        <dbReference type="SAM" id="Phobius"/>
    </source>
</evidence>
<keyword evidence="1" id="KW-1133">Transmembrane helix</keyword>
<evidence type="ECO:0000313" key="2">
    <source>
        <dbReference type="EMBL" id="MBD3868921.1"/>
    </source>
</evidence>
<evidence type="ECO:0000313" key="3">
    <source>
        <dbReference type="Proteomes" id="UP000648239"/>
    </source>
</evidence>
<sequence>MTALRLRNRLYGIFLLVCVASLGWPIYPLLGSRIEPFILGVPFSLGWMIGWVVLSFLALLIYDRTGRH</sequence>
<reference evidence="2 3" key="1">
    <citation type="submission" date="2020-08" db="EMBL/GenBank/DDBJ databases">
        <title>Acidobacteriota in marine sediments use diverse sulfur dissimilation pathways.</title>
        <authorList>
            <person name="Wasmund K."/>
        </authorList>
    </citation>
    <scope>NUCLEOTIDE SEQUENCE [LARGE SCALE GENOMIC DNA]</scope>
    <source>
        <strain evidence="2">MAG AM4</strain>
    </source>
</reference>
<gene>
    <name evidence="2" type="ORF">IFK94_12405</name>
</gene>
<organism evidence="2 3">
    <name type="scientific">Candidatus Polarisedimenticola svalbardensis</name>
    <dbReference type="NCBI Taxonomy" id="2886004"/>
    <lineage>
        <taxon>Bacteria</taxon>
        <taxon>Pseudomonadati</taxon>
        <taxon>Acidobacteriota</taxon>
        <taxon>Candidatus Polarisedimenticolia</taxon>
        <taxon>Candidatus Polarisedimenticolales</taxon>
        <taxon>Candidatus Polarisedimenticolaceae</taxon>
        <taxon>Candidatus Polarisedimenticola</taxon>
    </lineage>
</organism>
<dbReference type="Proteomes" id="UP000648239">
    <property type="component" value="Unassembled WGS sequence"/>
</dbReference>
<dbReference type="EMBL" id="JACXWD010000049">
    <property type="protein sequence ID" value="MBD3868921.1"/>
    <property type="molecule type" value="Genomic_DNA"/>
</dbReference>
<keyword evidence="1" id="KW-0472">Membrane</keyword>
<accession>A0A8J6Y9J4</accession>
<dbReference type="AlphaFoldDB" id="A0A8J6Y9J4"/>